<accession>A0A6M5Y678</accession>
<dbReference type="AlphaFoldDB" id="A0A6M5Y678"/>
<dbReference type="EMBL" id="CP053435">
    <property type="protein sequence ID" value="QJW89927.1"/>
    <property type="molecule type" value="Genomic_DNA"/>
</dbReference>
<dbReference type="Pfam" id="PF14054">
    <property type="entry name" value="DUF4249"/>
    <property type="match status" value="1"/>
</dbReference>
<evidence type="ECO:0000313" key="3">
    <source>
        <dbReference type="Proteomes" id="UP000502756"/>
    </source>
</evidence>
<name>A0A6M5Y678_9BACT</name>
<feature type="chain" id="PRO_5026944975" evidence="1">
    <location>
        <begin position="29"/>
        <end position="351"/>
    </location>
</feature>
<organism evidence="2 3">
    <name type="scientific">Spirosoma taeanense</name>
    <dbReference type="NCBI Taxonomy" id="2735870"/>
    <lineage>
        <taxon>Bacteria</taxon>
        <taxon>Pseudomonadati</taxon>
        <taxon>Bacteroidota</taxon>
        <taxon>Cytophagia</taxon>
        <taxon>Cytophagales</taxon>
        <taxon>Cytophagaceae</taxon>
        <taxon>Spirosoma</taxon>
    </lineage>
</organism>
<dbReference type="InterPro" id="IPR025345">
    <property type="entry name" value="DUF4249"/>
</dbReference>
<gene>
    <name evidence="2" type="ORF">HNV11_11330</name>
</gene>
<reference evidence="2 3" key="1">
    <citation type="submission" date="2020-05" db="EMBL/GenBank/DDBJ databases">
        <title>Genome sequencing of Spirosoma sp. TS118.</title>
        <authorList>
            <person name="Lee J.-H."/>
            <person name="Jeong S."/>
            <person name="Zhao L."/>
            <person name="Jung J.-H."/>
            <person name="Kim M.-K."/>
            <person name="Lim S."/>
        </authorList>
    </citation>
    <scope>NUCLEOTIDE SEQUENCE [LARGE SCALE GENOMIC DNA]</scope>
    <source>
        <strain evidence="2 3">TS118</strain>
    </source>
</reference>
<evidence type="ECO:0000256" key="1">
    <source>
        <dbReference type="SAM" id="SignalP"/>
    </source>
</evidence>
<keyword evidence="3" id="KW-1185">Reference proteome</keyword>
<keyword evidence="1" id="KW-0732">Signal</keyword>
<protein>
    <submittedName>
        <fullName evidence="2">DUF4249 domain-containing protein</fullName>
    </submittedName>
</protein>
<sequence length="351" mass="39802">MDQNRSGRNTLVRLRLLKMLLITTGMMACVDEVQLPIRQVQPRLVVEGMITDEAPPYAIKLTYSGQFTSRSHLPENLVVNGAIVTLRDDRGRTVRLEQDPLTPAYYWMRDTTFRGQPGRTYTLSVRLPDGTVYVSTPEYMPTVPDIERMYARYVPAPNEGLQPPHFRIQLDTKDPDTVGNYYRWSAYAYLPRWATGDPYGCCTTCWVPDYGLLSDVQSDALINGNRISGRVVYDIPVRAIGMQYIDVRQYSLTRTAYQYWTLFGQQVSRTGSLFDPQTASIEGNVHRVEDAGTLALGYFGASAVSHQRLVVSSADTIDVPKFVFRYDKLFRLPGSCLQIYPQAQLTPPPTW</sequence>
<dbReference type="Proteomes" id="UP000502756">
    <property type="component" value="Chromosome"/>
</dbReference>
<proteinExistence type="predicted"/>
<feature type="signal peptide" evidence="1">
    <location>
        <begin position="1"/>
        <end position="28"/>
    </location>
</feature>
<evidence type="ECO:0000313" key="2">
    <source>
        <dbReference type="EMBL" id="QJW89927.1"/>
    </source>
</evidence>
<dbReference type="KEGG" id="stae:HNV11_11330"/>
<dbReference type="PROSITE" id="PS51257">
    <property type="entry name" value="PROKAR_LIPOPROTEIN"/>
    <property type="match status" value="1"/>
</dbReference>